<reference evidence="7 8" key="1">
    <citation type="submission" date="2024-03" db="EMBL/GenBank/DDBJ databases">
        <title>Human intestinal bacterial collection.</title>
        <authorList>
            <person name="Pauvert C."/>
            <person name="Hitch T.C.A."/>
            <person name="Clavel T."/>
        </authorList>
    </citation>
    <scope>NUCLEOTIDE SEQUENCE [LARGE SCALE GENOMIC DNA]</scope>
    <source>
        <strain evidence="7 8">CLA-JM-H44</strain>
    </source>
</reference>
<evidence type="ECO:0000256" key="1">
    <source>
        <dbReference type="ARBA" id="ARBA00007405"/>
    </source>
</evidence>
<comment type="catalytic activity">
    <reaction evidence="5">
        <text>a 2'-deoxyribonucleoside 5'-diphosphate + [thioredoxin]-disulfide + H2O = a ribonucleoside 5'-diphosphate + [thioredoxin]-dithiol</text>
        <dbReference type="Rhea" id="RHEA:23252"/>
        <dbReference type="Rhea" id="RHEA-COMP:10698"/>
        <dbReference type="Rhea" id="RHEA-COMP:10700"/>
        <dbReference type="ChEBI" id="CHEBI:15377"/>
        <dbReference type="ChEBI" id="CHEBI:29950"/>
        <dbReference type="ChEBI" id="CHEBI:50058"/>
        <dbReference type="ChEBI" id="CHEBI:57930"/>
        <dbReference type="ChEBI" id="CHEBI:73316"/>
        <dbReference type="EC" id="1.17.4.1"/>
    </reaction>
</comment>
<dbReference type="EC" id="1.17.4.1" evidence="2"/>
<name>A0ABV1E102_9FIRM</name>
<dbReference type="Proteomes" id="UP001489509">
    <property type="component" value="Unassembled WGS sequence"/>
</dbReference>
<keyword evidence="4" id="KW-0547">Nucleotide-binding</keyword>
<dbReference type="InterPro" id="IPR024434">
    <property type="entry name" value="TSCPD_dom"/>
</dbReference>
<accession>A0ABV1E102</accession>
<evidence type="ECO:0000313" key="7">
    <source>
        <dbReference type="EMBL" id="MEQ2440991.1"/>
    </source>
</evidence>
<feature type="domain" description="TSCPD" evidence="6">
    <location>
        <begin position="5"/>
        <end position="79"/>
    </location>
</feature>
<proteinExistence type="inferred from homology"/>
<dbReference type="EMBL" id="JBBMFD010000015">
    <property type="protein sequence ID" value="MEQ2440991.1"/>
    <property type="molecule type" value="Genomic_DNA"/>
</dbReference>
<comment type="caution">
    <text evidence="7">The sequence shown here is derived from an EMBL/GenBank/DDBJ whole genome shotgun (WGS) entry which is preliminary data.</text>
</comment>
<dbReference type="Pfam" id="PF12637">
    <property type="entry name" value="TSCPD"/>
    <property type="match status" value="1"/>
</dbReference>
<comment type="similarity">
    <text evidence="1">Belongs to the ribonucleoside diphosphate reductase class-2 family.</text>
</comment>
<protein>
    <recommendedName>
        <fullName evidence="2">ribonucleoside-diphosphate reductase</fullName>
        <ecNumber evidence="2">1.17.4.1</ecNumber>
    </recommendedName>
</protein>
<sequence>MEYVYQTKGTCSRAIHVTLDGDKIESVRFDGGCNGNLKGIAKLVQGMTVDQVETLLKGTTCGFKSTSCPDQLAIAVRKAKDKQDREQKD</sequence>
<gene>
    <name evidence="7" type="ORF">WMO26_09155</name>
</gene>
<dbReference type="NCBIfam" id="TIGR03905">
    <property type="entry name" value="TIGR03905_4_Cys"/>
    <property type="match status" value="1"/>
</dbReference>
<evidence type="ECO:0000256" key="3">
    <source>
        <dbReference type="ARBA" id="ARBA00022634"/>
    </source>
</evidence>
<evidence type="ECO:0000313" key="8">
    <source>
        <dbReference type="Proteomes" id="UP001489509"/>
    </source>
</evidence>
<keyword evidence="8" id="KW-1185">Reference proteome</keyword>
<keyword evidence="3" id="KW-0237">DNA synthesis</keyword>
<evidence type="ECO:0000256" key="5">
    <source>
        <dbReference type="ARBA" id="ARBA00047754"/>
    </source>
</evidence>
<evidence type="ECO:0000259" key="6">
    <source>
        <dbReference type="Pfam" id="PF12637"/>
    </source>
</evidence>
<dbReference type="InterPro" id="IPR023806">
    <property type="entry name" value="CHP03905"/>
</dbReference>
<evidence type="ECO:0000256" key="2">
    <source>
        <dbReference type="ARBA" id="ARBA00012274"/>
    </source>
</evidence>
<dbReference type="RefSeq" id="WP_349219830.1">
    <property type="nucleotide sequence ID" value="NZ_JBBMFD010000015.1"/>
</dbReference>
<evidence type="ECO:0000256" key="4">
    <source>
        <dbReference type="ARBA" id="ARBA00022741"/>
    </source>
</evidence>
<organism evidence="7 8">
    <name type="scientific">Solibaculum intestinale</name>
    <dbReference type="NCBI Taxonomy" id="3133165"/>
    <lineage>
        <taxon>Bacteria</taxon>
        <taxon>Bacillati</taxon>
        <taxon>Bacillota</taxon>
        <taxon>Clostridia</taxon>
        <taxon>Eubacteriales</taxon>
        <taxon>Oscillospiraceae</taxon>
        <taxon>Solibaculum</taxon>
    </lineage>
</organism>